<evidence type="ECO:0000256" key="7">
    <source>
        <dbReference type="ARBA" id="ARBA00022723"/>
    </source>
</evidence>
<protein>
    <recommendedName>
        <fullName evidence="14">Peroxidase</fullName>
        <ecNumber evidence="14">1.11.1.-</ecNumber>
    </recommendedName>
</protein>
<evidence type="ECO:0000313" key="16">
    <source>
        <dbReference type="EMBL" id="KAG4416035.1"/>
    </source>
</evidence>
<dbReference type="FunFam" id="1.10.420.10:FF:000009">
    <property type="entry name" value="Ascorbate peroxidase"/>
    <property type="match status" value="1"/>
</dbReference>
<dbReference type="InterPro" id="IPR002016">
    <property type="entry name" value="Haem_peroxidase"/>
</dbReference>
<evidence type="ECO:0000256" key="14">
    <source>
        <dbReference type="RuleBase" id="RU363051"/>
    </source>
</evidence>
<dbReference type="GO" id="GO:0005758">
    <property type="term" value="C:mitochondrial intermembrane space"/>
    <property type="evidence" value="ECO:0007669"/>
    <property type="project" value="UniProtKB-SubCell"/>
</dbReference>
<evidence type="ECO:0000256" key="2">
    <source>
        <dbReference type="ARBA" id="ARBA00004305"/>
    </source>
</evidence>
<accession>A0A8H7W3P6</accession>
<dbReference type="EC" id="1.11.1.-" evidence="14"/>
<dbReference type="InterPro" id="IPR010255">
    <property type="entry name" value="Haem_peroxidase_sf"/>
</dbReference>
<dbReference type="GO" id="GO:0005759">
    <property type="term" value="C:mitochondrial matrix"/>
    <property type="evidence" value="ECO:0007669"/>
    <property type="project" value="UniProtKB-SubCell"/>
</dbReference>
<evidence type="ECO:0000256" key="8">
    <source>
        <dbReference type="ARBA" id="ARBA00022946"/>
    </source>
</evidence>
<dbReference type="GO" id="GO:0046872">
    <property type="term" value="F:metal ion binding"/>
    <property type="evidence" value="ECO:0007669"/>
    <property type="project" value="UniProtKB-UniRule"/>
</dbReference>
<gene>
    <name evidence="16" type="primary">CCP1_1</name>
    <name evidence="16" type="ORF">IFR04_010798</name>
</gene>
<keyword evidence="10" id="KW-0408">Iron</keyword>
<evidence type="ECO:0000256" key="13">
    <source>
        <dbReference type="ARBA" id="ARBA00049265"/>
    </source>
</evidence>
<evidence type="ECO:0000256" key="3">
    <source>
        <dbReference type="ARBA" id="ARBA00004569"/>
    </source>
</evidence>
<keyword evidence="17" id="KW-1185">Reference proteome</keyword>
<evidence type="ECO:0000256" key="5">
    <source>
        <dbReference type="ARBA" id="ARBA00022559"/>
    </source>
</evidence>
<comment type="caution">
    <text evidence="16">The sequence shown here is derived from an EMBL/GenBank/DDBJ whole genome shotgun (WGS) entry which is preliminary data.</text>
</comment>
<keyword evidence="8" id="KW-0809">Transit peptide</keyword>
<dbReference type="Gene3D" id="1.10.420.10">
    <property type="entry name" value="Peroxidase, domain 2"/>
    <property type="match status" value="1"/>
</dbReference>
<dbReference type="PROSITE" id="PS00435">
    <property type="entry name" value="PEROXIDASE_1"/>
    <property type="match status" value="1"/>
</dbReference>
<dbReference type="Pfam" id="PF00141">
    <property type="entry name" value="peroxidase"/>
    <property type="match status" value="1"/>
</dbReference>
<dbReference type="GO" id="GO:0020037">
    <property type="term" value="F:heme binding"/>
    <property type="evidence" value="ECO:0007669"/>
    <property type="project" value="UniProtKB-UniRule"/>
</dbReference>
<dbReference type="GO" id="GO:0004130">
    <property type="term" value="F:cytochrome-c peroxidase activity"/>
    <property type="evidence" value="ECO:0007669"/>
    <property type="project" value="UniProtKB-EC"/>
</dbReference>
<dbReference type="PROSITE" id="PS50873">
    <property type="entry name" value="PEROXIDASE_4"/>
    <property type="match status" value="1"/>
</dbReference>
<evidence type="ECO:0000256" key="10">
    <source>
        <dbReference type="ARBA" id="ARBA00023004"/>
    </source>
</evidence>
<dbReference type="AlphaFoldDB" id="A0A8H7W3P6"/>
<dbReference type="GO" id="GO:0000302">
    <property type="term" value="P:response to reactive oxygen species"/>
    <property type="evidence" value="ECO:0007669"/>
    <property type="project" value="TreeGrafter"/>
</dbReference>
<dbReference type="InterPro" id="IPR002207">
    <property type="entry name" value="Peroxidase_I"/>
</dbReference>
<comment type="similarity">
    <text evidence="4">Belongs to the peroxidase family. Cytochrome c peroxidase subfamily.</text>
</comment>
<name>A0A8H7W3P6_9HELO</name>
<evidence type="ECO:0000256" key="12">
    <source>
        <dbReference type="ARBA" id="ARBA00038574"/>
    </source>
</evidence>
<dbReference type="EMBL" id="JAFJYH010000199">
    <property type="protein sequence ID" value="KAG4416035.1"/>
    <property type="molecule type" value="Genomic_DNA"/>
</dbReference>
<keyword evidence="5 14" id="KW-0575">Peroxidase</keyword>
<dbReference type="GO" id="GO:0034599">
    <property type="term" value="P:cellular response to oxidative stress"/>
    <property type="evidence" value="ECO:0007669"/>
    <property type="project" value="InterPro"/>
</dbReference>
<evidence type="ECO:0000256" key="1">
    <source>
        <dbReference type="ARBA" id="ARBA00003917"/>
    </source>
</evidence>
<keyword evidence="11" id="KW-0496">Mitochondrion</keyword>
<dbReference type="Proteomes" id="UP000664132">
    <property type="component" value="Unassembled WGS sequence"/>
</dbReference>
<keyword evidence="9 14" id="KW-0560">Oxidoreductase</keyword>
<keyword evidence="6" id="KW-0349">Heme</keyword>
<comment type="subcellular location">
    <subcellularLocation>
        <location evidence="3">Mitochondrion intermembrane space</location>
    </subcellularLocation>
    <subcellularLocation>
        <location evidence="2">Mitochondrion matrix</location>
    </subcellularLocation>
</comment>
<comment type="function">
    <text evidence="1">Destroys radicals which are normally produced within the cells and which are toxic to biological systems.</text>
</comment>
<dbReference type="PRINTS" id="PR00459">
    <property type="entry name" value="ASPEROXIDASE"/>
</dbReference>
<dbReference type="OrthoDB" id="2859658at2759"/>
<evidence type="ECO:0000256" key="4">
    <source>
        <dbReference type="ARBA" id="ARBA00005997"/>
    </source>
</evidence>
<dbReference type="PRINTS" id="PR00458">
    <property type="entry name" value="PEROXIDASE"/>
</dbReference>
<evidence type="ECO:0000256" key="11">
    <source>
        <dbReference type="ARBA" id="ARBA00023128"/>
    </source>
</evidence>
<dbReference type="PANTHER" id="PTHR31356:SF58">
    <property type="entry name" value="CYTOCHROME C PEROXIDASE, MITOCHONDRIAL"/>
    <property type="match status" value="1"/>
</dbReference>
<comment type="subunit">
    <text evidence="12">Forms a one-to-one complex with cytochrome c.</text>
</comment>
<proteinExistence type="inferred from homology"/>
<evidence type="ECO:0000256" key="6">
    <source>
        <dbReference type="ARBA" id="ARBA00022617"/>
    </source>
</evidence>
<dbReference type="SUPFAM" id="SSF48113">
    <property type="entry name" value="Heme-dependent peroxidases"/>
    <property type="match status" value="1"/>
</dbReference>
<evidence type="ECO:0000256" key="9">
    <source>
        <dbReference type="ARBA" id="ARBA00023002"/>
    </source>
</evidence>
<dbReference type="InterPro" id="IPR019793">
    <property type="entry name" value="Peroxidases_heam-ligand_BS"/>
</dbReference>
<feature type="domain" description="Plant heme peroxidase family profile" evidence="15">
    <location>
        <begin position="12"/>
        <end position="202"/>
    </location>
</feature>
<sequence length="202" mass="23133">MRFAPEVKFPWITYSDLWTLGGVCAIQEMQGPTVPWRPGRHDKDIAGCSPEGRLPDAAKEQRHVRAVFSRMGFSDQETVALIGAHALGRCHTTASGYDGPWTFSPTVFTNDYYKLLLDDKWTERQWKGPRQFQDATSKSLVMLPTDIALINDNEYRKDVRRYADDPSTFFLEFSAAYVKLLELGVPFEEGSEKMRIEFGRRN</sequence>
<dbReference type="PANTHER" id="PTHR31356">
    <property type="entry name" value="THYLAKOID LUMENAL 29 KDA PROTEIN, CHLOROPLASTIC-RELATED"/>
    <property type="match status" value="1"/>
</dbReference>
<organism evidence="16 17">
    <name type="scientific">Cadophora malorum</name>
    <dbReference type="NCBI Taxonomy" id="108018"/>
    <lineage>
        <taxon>Eukaryota</taxon>
        <taxon>Fungi</taxon>
        <taxon>Dikarya</taxon>
        <taxon>Ascomycota</taxon>
        <taxon>Pezizomycotina</taxon>
        <taxon>Leotiomycetes</taxon>
        <taxon>Helotiales</taxon>
        <taxon>Ploettnerulaceae</taxon>
        <taxon>Cadophora</taxon>
    </lineage>
</organism>
<dbReference type="GO" id="GO:0042744">
    <property type="term" value="P:hydrogen peroxide catabolic process"/>
    <property type="evidence" value="ECO:0007669"/>
    <property type="project" value="TreeGrafter"/>
</dbReference>
<dbReference type="InterPro" id="IPR044831">
    <property type="entry name" value="Ccp1-like"/>
</dbReference>
<keyword evidence="7" id="KW-0479">Metal-binding</keyword>
<evidence type="ECO:0000259" key="15">
    <source>
        <dbReference type="PROSITE" id="PS50873"/>
    </source>
</evidence>
<dbReference type="Gene3D" id="1.10.520.10">
    <property type="match status" value="1"/>
</dbReference>
<reference evidence="16" key="1">
    <citation type="submission" date="2021-02" db="EMBL/GenBank/DDBJ databases">
        <title>Genome sequence Cadophora malorum strain M34.</title>
        <authorList>
            <person name="Stefanovic E."/>
            <person name="Vu D."/>
            <person name="Scully C."/>
            <person name="Dijksterhuis J."/>
            <person name="Roader J."/>
            <person name="Houbraken J."/>
        </authorList>
    </citation>
    <scope>NUCLEOTIDE SEQUENCE</scope>
    <source>
        <strain evidence="16">M34</strain>
    </source>
</reference>
<comment type="catalytic activity">
    <reaction evidence="13">
        <text>2 Fe(II)-[cytochrome c] + H2O2 + 2 H(+) = 2 Fe(III)-[cytochrome c] + 2 H2O</text>
        <dbReference type="Rhea" id="RHEA:16581"/>
        <dbReference type="Rhea" id="RHEA-COMP:10350"/>
        <dbReference type="Rhea" id="RHEA-COMP:14399"/>
        <dbReference type="ChEBI" id="CHEBI:15377"/>
        <dbReference type="ChEBI" id="CHEBI:15378"/>
        <dbReference type="ChEBI" id="CHEBI:16240"/>
        <dbReference type="ChEBI" id="CHEBI:29033"/>
        <dbReference type="ChEBI" id="CHEBI:29034"/>
        <dbReference type="EC" id="1.11.1.5"/>
    </reaction>
</comment>
<evidence type="ECO:0000313" key="17">
    <source>
        <dbReference type="Proteomes" id="UP000664132"/>
    </source>
</evidence>